<evidence type="ECO:0000256" key="8">
    <source>
        <dbReference type="ARBA" id="ARBA00055682"/>
    </source>
</evidence>
<evidence type="ECO:0000256" key="7">
    <source>
        <dbReference type="ARBA" id="ARBA00023242"/>
    </source>
</evidence>
<dbReference type="FunFam" id="3.40.50.300:FF:000888">
    <property type="entry name" value="GPN-loop GTPase 1"/>
    <property type="match status" value="1"/>
</dbReference>
<name>A0A1R4ABG0_BABMR</name>
<keyword evidence="3 9" id="KW-0547">Nucleotide-binding</keyword>
<dbReference type="InterPro" id="IPR004130">
    <property type="entry name" value="Gpn"/>
</dbReference>
<reference evidence="10 11" key="1">
    <citation type="journal article" date="2012" name="Nucleic Acids Res.">
        <title>Sequencing of the smallest Apicomplexan genome from the human pathogen Babesia microti.</title>
        <authorList>
            <person name="Cornillot E."/>
            <person name="Hadj-Kaddour K."/>
            <person name="Dassouli A."/>
            <person name="Noel B."/>
            <person name="Ranwez V."/>
            <person name="Vacherie B."/>
            <person name="Augagneur Y."/>
            <person name="Bres V."/>
            <person name="Duclos A."/>
            <person name="Randazzo S."/>
            <person name="Carcy B."/>
            <person name="Debierre-Grockiego F."/>
            <person name="Delbecq S."/>
            <person name="Moubri-Menage K."/>
            <person name="Shams-Eldin H."/>
            <person name="Usmani-Brown S."/>
            <person name="Bringaud F."/>
            <person name="Wincker P."/>
            <person name="Vivares C.P."/>
            <person name="Schwarz R.T."/>
            <person name="Schetters T.P."/>
            <person name="Krause P.J."/>
            <person name="Gorenflot A."/>
            <person name="Berry V."/>
            <person name="Barbe V."/>
            <person name="Ben Mamoun C."/>
        </authorList>
    </citation>
    <scope>NUCLEOTIDE SEQUENCE [LARGE SCALE GENOMIC DNA]</scope>
    <source>
        <strain evidence="10 11">RI</strain>
    </source>
</reference>
<evidence type="ECO:0000313" key="10">
    <source>
        <dbReference type="EMBL" id="SJK86361.1"/>
    </source>
</evidence>
<dbReference type="GeneID" id="24424954"/>
<dbReference type="Gene3D" id="3.40.50.300">
    <property type="entry name" value="P-loop containing nucleotide triphosphate hydrolases"/>
    <property type="match status" value="1"/>
</dbReference>
<dbReference type="RefSeq" id="XP_021338526.1">
    <property type="nucleotide sequence ID" value="XM_021481949.1"/>
</dbReference>
<evidence type="ECO:0000256" key="1">
    <source>
        <dbReference type="ARBA" id="ARBA00005290"/>
    </source>
</evidence>
<dbReference type="Proteomes" id="UP000002899">
    <property type="component" value="Chromosome III"/>
</dbReference>
<dbReference type="PANTHER" id="PTHR21231">
    <property type="entry name" value="XPA-BINDING PROTEIN 1-RELATED"/>
    <property type="match status" value="1"/>
</dbReference>
<protein>
    <recommendedName>
        <fullName evidence="9">GPN-loop GTPase</fullName>
        <ecNumber evidence="9">3.6.5.-</ecNumber>
    </recommendedName>
</protein>
<evidence type="ECO:0000256" key="3">
    <source>
        <dbReference type="ARBA" id="ARBA00022741"/>
    </source>
</evidence>
<evidence type="ECO:0000256" key="5">
    <source>
        <dbReference type="ARBA" id="ARBA00023054"/>
    </source>
</evidence>
<dbReference type="KEGG" id="bmic:BMR1_03g01595"/>
<reference evidence="10 11" key="3">
    <citation type="journal article" date="2016" name="Sci. Rep.">
        <title>Genome-wide diversity and gene expression profiling of Babesia microti isolates identify polymorphic genes that mediate host-pathogen interactions.</title>
        <authorList>
            <person name="Silva J.C."/>
            <person name="Cornillot E."/>
            <person name="McCracken C."/>
            <person name="Usmani-Brown S."/>
            <person name="Dwivedi A."/>
            <person name="Ifeonu O.O."/>
            <person name="Crabtree J."/>
            <person name="Gotia H.T."/>
            <person name="Virji A.Z."/>
            <person name="Reynes C."/>
            <person name="Colinge J."/>
            <person name="Kumar V."/>
            <person name="Lawres L."/>
            <person name="Pazzi J.E."/>
            <person name="Pablo J.V."/>
            <person name="Hung C."/>
            <person name="Brancato J."/>
            <person name="Kumari P."/>
            <person name="Orvis J."/>
            <person name="Tretina K."/>
            <person name="Chibucos M."/>
            <person name="Ott S."/>
            <person name="Sadzewicz L."/>
            <person name="Sengamalay N."/>
            <person name="Shetty A.C."/>
            <person name="Su Q."/>
            <person name="Tallon L."/>
            <person name="Fraser C.M."/>
            <person name="Frutos R."/>
            <person name="Molina D.M."/>
            <person name="Krause P.J."/>
            <person name="Ben Mamoun C."/>
        </authorList>
    </citation>
    <scope>NUCLEOTIDE SEQUENCE [LARGE SCALE GENOMIC DNA]</scope>
    <source>
        <strain evidence="10 11">RI</strain>
    </source>
</reference>
<comment type="similarity">
    <text evidence="1 9">Belongs to the GPN-loop GTPase family.</text>
</comment>
<dbReference type="VEuPathDB" id="PiroplasmaDB:BMR1_03g01595"/>
<dbReference type="EMBL" id="LN871598">
    <property type="protein sequence ID" value="SJK86361.1"/>
    <property type="molecule type" value="Genomic_DNA"/>
</dbReference>
<dbReference type="InterPro" id="IPR027417">
    <property type="entry name" value="P-loop_NTPase"/>
</dbReference>
<dbReference type="Pfam" id="PF03029">
    <property type="entry name" value="ATP_bind_1"/>
    <property type="match status" value="1"/>
</dbReference>
<accession>A0A1R4ABG0</accession>
<evidence type="ECO:0000256" key="2">
    <source>
        <dbReference type="ARBA" id="ARBA00022490"/>
    </source>
</evidence>
<evidence type="ECO:0000313" key="11">
    <source>
        <dbReference type="Proteomes" id="UP000002899"/>
    </source>
</evidence>
<dbReference type="PANTHER" id="PTHR21231:SF8">
    <property type="entry name" value="GPN-LOOP GTPASE 1"/>
    <property type="match status" value="1"/>
</dbReference>
<comment type="subcellular location">
    <subcellularLocation>
        <location evidence="9">Cytoplasm</location>
    </subcellularLocation>
    <subcellularLocation>
        <location evidence="9">Nucleus</location>
    </subcellularLocation>
</comment>
<reference evidence="10 11" key="2">
    <citation type="journal article" date="2013" name="PLoS ONE">
        <title>Whole genome mapping and re-organization of the nuclear and mitochondrial genomes of Babesia microti isolates.</title>
        <authorList>
            <person name="Cornillot E."/>
            <person name="Dassouli A."/>
            <person name="Garg A."/>
            <person name="Pachikara N."/>
            <person name="Randazzo S."/>
            <person name="Depoix D."/>
            <person name="Carcy B."/>
            <person name="Delbecq S."/>
            <person name="Frutos R."/>
            <person name="Silva J.C."/>
            <person name="Sutton R."/>
            <person name="Krause P.J."/>
            <person name="Mamoun C.B."/>
        </authorList>
    </citation>
    <scope>NUCLEOTIDE SEQUENCE [LARGE SCALE GENOMIC DNA]</scope>
    <source>
        <strain evidence="10 11">RI</strain>
    </source>
</reference>
<evidence type="ECO:0000256" key="6">
    <source>
        <dbReference type="ARBA" id="ARBA00023134"/>
    </source>
</evidence>
<keyword evidence="7" id="KW-0539">Nucleus</keyword>
<dbReference type="OrthoDB" id="365579at2759"/>
<dbReference type="SUPFAM" id="SSF52540">
    <property type="entry name" value="P-loop containing nucleoside triphosphate hydrolases"/>
    <property type="match status" value="1"/>
</dbReference>
<dbReference type="GO" id="GO:0005737">
    <property type="term" value="C:cytoplasm"/>
    <property type="evidence" value="ECO:0007669"/>
    <property type="project" value="UniProtKB-SubCell"/>
</dbReference>
<dbReference type="GO" id="GO:0005525">
    <property type="term" value="F:GTP binding"/>
    <property type="evidence" value="ECO:0007669"/>
    <property type="project" value="UniProtKB-KW"/>
</dbReference>
<dbReference type="GO" id="GO:0005634">
    <property type="term" value="C:nucleus"/>
    <property type="evidence" value="ECO:0007669"/>
    <property type="project" value="UniProtKB-SubCell"/>
</dbReference>
<organism evidence="10 11">
    <name type="scientific">Babesia microti (strain RI)</name>
    <dbReference type="NCBI Taxonomy" id="1133968"/>
    <lineage>
        <taxon>Eukaryota</taxon>
        <taxon>Sar</taxon>
        <taxon>Alveolata</taxon>
        <taxon>Apicomplexa</taxon>
        <taxon>Aconoidasida</taxon>
        <taxon>Piroplasmida</taxon>
        <taxon>Babesiidae</taxon>
        <taxon>Babesia</taxon>
    </lineage>
</organism>
<comment type="subunit">
    <text evidence="9">Binds to RNA polymerase II.</text>
</comment>
<proteinExistence type="inferred from homology"/>
<dbReference type="GO" id="GO:0003924">
    <property type="term" value="F:GTPase activity"/>
    <property type="evidence" value="ECO:0007669"/>
    <property type="project" value="InterPro"/>
</dbReference>
<keyword evidence="4 9" id="KW-0378">Hydrolase</keyword>
<sequence length="283" mass="31741">MEKLSPDEAAKQPLVIVVIGMAGSGKTTYMKAITKSLIADGKKVYSINLDPAVYSIPYNSNIDIRDSINYQDVMKHYKLGPNGAIMTSLNLFATKFDGVMDILLKRSTELDYILVDTPGQIEVFNWSASGSIILESLATTFPSVINYVVDTTRSQKPITFMANMIYACSVMYKFQLPFIASFNKIDAVDPSCCIEWMNDYYKFSEAVLASDDSYMGSFSRSCALMLNEFYREIQHCSISSVTGDGMDLHKECLLKSKEEYLMQYLPFLKNKNKESVKVPNSGD</sequence>
<keyword evidence="2 9" id="KW-0963">Cytoplasm</keyword>
<keyword evidence="11" id="KW-1185">Reference proteome</keyword>
<evidence type="ECO:0000256" key="9">
    <source>
        <dbReference type="RuleBase" id="RU365059"/>
    </source>
</evidence>
<evidence type="ECO:0000256" key="4">
    <source>
        <dbReference type="ARBA" id="ARBA00022801"/>
    </source>
</evidence>
<keyword evidence="5" id="KW-0175">Coiled coil</keyword>
<gene>
    <name evidence="10" type="ORF">BMR1_03g01595</name>
</gene>
<dbReference type="AlphaFoldDB" id="A0A1R4ABG0"/>
<dbReference type="InterPro" id="IPR030230">
    <property type="entry name" value="Gpn1/Npa3/XAB1"/>
</dbReference>
<keyword evidence="6 9" id="KW-0342">GTP-binding</keyword>
<dbReference type="CDD" id="cd17870">
    <property type="entry name" value="GPN1"/>
    <property type="match status" value="1"/>
</dbReference>
<comment type="function">
    <text evidence="8 9">Small GTPase required for proper nuclear import of RNA polymerase II (RNAPII). May act at an RNAP assembly step prior to nuclear import.</text>
</comment>
<dbReference type="EC" id="3.6.5.-" evidence="9"/>